<feature type="chain" id="PRO_5047038613" evidence="2">
    <location>
        <begin position="37"/>
        <end position="233"/>
    </location>
</feature>
<comment type="similarity">
    <text evidence="1">Belongs to the SCO1/2 family.</text>
</comment>
<dbReference type="RefSeq" id="WP_407346832.1">
    <property type="nucleotide sequence ID" value="NZ_CP136864.1"/>
</dbReference>
<evidence type="ECO:0000313" key="4">
    <source>
        <dbReference type="Proteomes" id="UP001626537"/>
    </source>
</evidence>
<dbReference type="CDD" id="cd02968">
    <property type="entry name" value="SCO"/>
    <property type="match status" value="1"/>
</dbReference>
<evidence type="ECO:0000313" key="3">
    <source>
        <dbReference type="EMBL" id="WOJ92250.1"/>
    </source>
</evidence>
<feature type="signal peptide" evidence="2">
    <location>
        <begin position="1"/>
        <end position="36"/>
    </location>
</feature>
<evidence type="ECO:0000256" key="1">
    <source>
        <dbReference type="ARBA" id="ARBA00010996"/>
    </source>
</evidence>
<keyword evidence="2" id="KW-0732">Signal</keyword>
<dbReference type="Proteomes" id="UP001626537">
    <property type="component" value="Chromosome"/>
</dbReference>
<keyword evidence="4" id="KW-1185">Reference proteome</keyword>
<accession>A0ABZ0I143</accession>
<sequence>MKKLQLTTDSYPQFRRCIITLALGCMSAFFCSLTTAADSQLPYYNSPDFTPHWFDPMSEELLGFHRIPSFSFTDQEGRNVTDRTIQKKIYVASFFFTTCPGICPTIRSKLSRVQDEYRDDDEVRILSHSIQPTIDTVEILKDYAERNDIRSDNWHLLTGDKRDIYSIAKSAYFASEDLGLEEAENDFLHTENLLLIDQNRQIRGIYNGLNNTSVSHLITDIQILKDERADLLD</sequence>
<dbReference type="SUPFAM" id="SSF52833">
    <property type="entry name" value="Thioredoxin-like"/>
    <property type="match status" value="1"/>
</dbReference>
<name>A0ABZ0I143_9GAMM</name>
<gene>
    <name evidence="3" type="ORF">R0135_10670</name>
</gene>
<proteinExistence type="inferred from homology"/>
<dbReference type="Pfam" id="PF02630">
    <property type="entry name" value="SCO1-SenC"/>
    <property type="match status" value="1"/>
</dbReference>
<dbReference type="InterPro" id="IPR036249">
    <property type="entry name" value="Thioredoxin-like_sf"/>
</dbReference>
<evidence type="ECO:0000256" key="2">
    <source>
        <dbReference type="SAM" id="SignalP"/>
    </source>
</evidence>
<dbReference type="InterPro" id="IPR003782">
    <property type="entry name" value="SCO1/SenC"/>
</dbReference>
<dbReference type="Gene3D" id="3.40.30.10">
    <property type="entry name" value="Glutaredoxin"/>
    <property type="match status" value="1"/>
</dbReference>
<organism evidence="3 4">
    <name type="scientific">Congregibacter variabilis</name>
    <dbReference type="NCBI Taxonomy" id="3081200"/>
    <lineage>
        <taxon>Bacteria</taxon>
        <taxon>Pseudomonadati</taxon>
        <taxon>Pseudomonadota</taxon>
        <taxon>Gammaproteobacteria</taxon>
        <taxon>Cellvibrionales</taxon>
        <taxon>Halieaceae</taxon>
        <taxon>Congregibacter</taxon>
    </lineage>
</organism>
<dbReference type="PANTHER" id="PTHR12151">
    <property type="entry name" value="ELECTRON TRANSPORT PROTIN SCO1/SENC FAMILY MEMBER"/>
    <property type="match status" value="1"/>
</dbReference>
<dbReference type="PANTHER" id="PTHR12151:SF25">
    <property type="entry name" value="LINALOOL DEHYDRATASE_ISOMERASE DOMAIN-CONTAINING PROTEIN"/>
    <property type="match status" value="1"/>
</dbReference>
<reference evidence="3 4" key="1">
    <citation type="submission" date="2023-10" db="EMBL/GenBank/DDBJ databases">
        <title>Two novel species belonging to the OM43/NOR5 clade.</title>
        <authorList>
            <person name="Park M."/>
        </authorList>
    </citation>
    <scope>NUCLEOTIDE SEQUENCE [LARGE SCALE GENOMIC DNA]</scope>
    <source>
        <strain evidence="3 4">IMCC43200</strain>
    </source>
</reference>
<dbReference type="EMBL" id="CP136864">
    <property type="protein sequence ID" value="WOJ92250.1"/>
    <property type="molecule type" value="Genomic_DNA"/>
</dbReference>
<protein>
    <submittedName>
        <fullName evidence="3">SCO family protein</fullName>
    </submittedName>
</protein>